<proteinExistence type="predicted"/>
<evidence type="ECO:0000313" key="2">
    <source>
        <dbReference type="Proteomes" id="UP000766486"/>
    </source>
</evidence>
<dbReference type="EMBL" id="CABFNS010000936">
    <property type="protein sequence ID" value="VUC37020.1"/>
    <property type="molecule type" value="Genomic_DNA"/>
</dbReference>
<comment type="caution">
    <text evidence="1">The sequence shown here is derived from an EMBL/GenBank/DDBJ whole genome shotgun (WGS) entry which is preliminary data.</text>
</comment>
<gene>
    <name evidence="1" type="ORF">CLO192961_LOCUS462787</name>
</gene>
<protein>
    <recommendedName>
        <fullName evidence="3">F-box domain-containing protein</fullName>
    </recommendedName>
</protein>
<accession>A0ABY6V3I3</accession>
<organism evidence="1 2">
    <name type="scientific">Bionectria ochroleuca</name>
    <name type="common">Gliocladium roseum</name>
    <dbReference type="NCBI Taxonomy" id="29856"/>
    <lineage>
        <taxon>Eukaryota</taxon>
        <taxon>Fungi</taxon>
        <taxon>Dikarya</taxon>
        <taxon>Ascomycota</taxon>
        <taxon>Pezizomycotina</taxon>
        <taxon>Sordariomycetes</taxon>
        <taxon>Hypocreomycetidae</taxon>
        <taxon>Hypocreales</taxon>
        <taxon>Bionectriaceae</taxon>
        <taxon>Clonostachys</taxon>
    </lineage>
</organism>
<reference evidence="1 2" key="1">
    <citation type="submission" date="2019-06" db="EMBL/GenBank/DDBJ databases">
        <authorList>
            <person name="Broberg M."/>
        </authorList>
    </citation>
    <scope>NUCLEOTIDE SEQUENCE [LARGE SCALE GENOMIC DNA]</scope>
</reference>
<sequence>MDPSTAQGPGSAPIYRVPIEVWHRIFSYLAKPWGSPENLSILLLSKKLYHVALPLTVNRFENPIGLKYDDNSGLEAQFARFKRRNARFLRLMLIQKPELSPYVQSLCMRSLTVDNQQPFAEHSERDLEFYADWLVNNLNLAIPFDSAVECIDSLGKGCADAHFAFLIAHLPGLAAVSYNPAYVEQDADAKRALELAESPGTTAIRRFHNTLLPLRSIDFSAYGRSPLEIWHFRPDRFLPAMFTKPFLESILRTHVTGDDSLALGFEELPPRASPVKHIYLFQSKATHRMLQALLNSCESVVSFTLEGGRDSADVKIGPEVRPRDMIESLLPHKRTLRRLVTTFDAHQSLSPPEIMAGKSFFGRQLADMTALTRLTADMESITGVSFRQMKSWSKVVQEPKWMALPDNTPSVAQCLPASLKYLEVRNCTFVFAELMQEFLQQIGPGKLCPKLKHVRLLFNYTNLRDKDHLHLWMDATLPLRLDLEYMPESLL</sequence>
<keyword evidence="2" id="KW-1185">Reference proteome</keyword>
<name>A0ABY6V3I3_BIOOC</name>
<evidence type="ECO:0008006" key="3">
    <source>
        <dbReference type="Google" id="ProtNLM"/>
    </source>
</evidence>
<dbReference type="Proteomes" id="UP000766486">
    <property type="component" value="Unassembled WGS sequence"/>
</dbReference>
<evidence type="ECO:0000313" key="1">
    <source>
        <dbReference type="EMBL" id="VUC37020.1"/>
    </source>
</evidence>